<reference evidence="1" key="2">
    <citation type="submission" date="2025-09" db="UniProtKB">
        <authorList>
            <consortium name="Ensembl"/>
        </authorList>
    </citation>
    <scope>IDENTIFICATION</scope>
</reference>
<protein>
    <submittedName>
        <fullName evidence="1">Uncharacterized protein</fullName>
    </submittedName>
</protein>
<evidence type="ECO:0000313" key="1">
    <source>
        <dbReference type="Ensembl" id="ENSSTUP00000106118.1"/>
    </source>
</evidence>
<dbReference type="InParanoid" id="A0A674ECP1"/>
<dbReference type="AlphaFoldDB" id="A0A674ECP1"/>
<evidence type="ECO:0000313" key="2">
    <source>
        <dbReference type="Proteomes" id="UP000472277"/>
    </source>
</evidence>
<sequence length="198" mass="22254">MNGEEELLKMLLLFRKGPRDWGLRRSYEGFMEGLCRVYEGRLSSQQHSPDYISHEEEEGISGVSVEELDAFLQAPEAALQAAEQELKHHLTFQLLVQVLQQNPDDLNQRQDEGAEGQGACMVSRQGEEGKRLCPNYWSLTNSPFSTPEEEEHVVELEHDEVFMVVGLASVEGKQALGVRALGCDVGGVERLRKERGNL</sequence>
<proteinExistence type="predicted"/>
<keyword evidence="2" id="KW-1185">Reference proteome</keyword>
<dbReference type="GeneTree" id="ENSGT01000000216566"/>
<reference evidence="1" key="1">
    <citation type="submission" date="2025-08" db="UniProtKB">
        <authorList>
            <consortium name="Ensembl"/>
        </authorList>
    </citation>
    <scope>IDENTIFICATION</scope>
</reference>
<dbReference type="Proteomes" id="UP000472277">
    <property type="component" value="Chromosome 38"/>
</dbReference>
<accession>A0A674ECP1</accession>
<name>A0A674ECP1_SALTR</name>
<dbReference type="Ensembl" id="ENSSTUT00000113746.1">
    <property type="protein sequence ID" value="ENSSTUP00000106118.1"/>
    <property type="gene ID" value="ENSSTUG00000047313.1"/>
</dbReference>
<organism evidence="1 2">
    <name type="scientific">Salmo trutta</name>
    <name type="common">Brown trout</name>
    <dbReference type="NCBI Taxonomy" id="8032"/>
    <lineage>
        <taxon>Eukaryota</taxon>
        <taxon>Metazoa</taxon>
        <taxon>Chordata</taxon>
        <taxon>Craniata</taxon>
        <taxon>Vertebrata</taxon>
        <taxon>Euteleostomi</taxon>
        <taxon>Actinopterygii</taxon>
        <taxon>Neopterygii</taxon>
        <taxon>Teleostei</taxon>
        <taxon>Protacanthopterygii</taxon>
        <taxon>Salmoniformes</taxon>
        <taxon>Salmonidae</taxon>
        <taxon>Salmoninae</taxon>
        <taxon>Salmo</taxon>
    </lineage>
</organism>